<organism evidence="1 2">
    <name type="scientific">Araneus ventricosus</name>
    <name type="common">Orbweaver spider</name>
    <name type="synonym">Epeira ventricosa</name>
    <dbReference type="NCBI Taxonomy" id="182803"/>
    <lineage>
        <taxon>Eukaryota</taxon>
        <taxon>Metazoa</taxon>
        <taxon>Ecdysozoa</taxon>
        <taxon>Arthropoda</taxon>
        <taxon>Chelicerata</taxon>
        <taxon>Arachnida</taxon>
        <taxon>Araneae</taxon>
        <taxon>Araneomorphae</taxon>
        <taxon>Entelegynae</taxon>
        <taxon>Araneoidea</taxon>
        <taxon>Araneidae</taxon>
        <taxon>Araneus</taxon>
    </lineage>
</organism>
<dbReference type="OrthoDB" id="6434346at2759"/>
<accession>A0A4Y2LYW6</accession>
<gene>
    <name evidence="1" type="ORF">AVEN_261775_1</name>
</gene>
<reference evidence="1 2" key="1">
    <citation type="journal article" date="2019" name="Sci. Rep.">
        <title>Orb-weaving spider Araneus ventricosus genome elucidates the spidroin gene catalogue.</title>
        <authorList>
            <person name="Kono N."/>
            <person name="Nakamura H."/>
            <person name="Ohtoshi R."/>
            <person name="Moran D.A.P."/>
            <person name="Shinohara A."/>
            <person name="Yoshida Y."/>
            <person name="Fujiwara M."/>
            <person name="Mori M."/>
            <person name="Tomita M."/>
            <person name="Arakawa K."/>
        </authorList>
    </citation>
    <scope>NUCLEOTIDE SEQUENCE [LARGE SCALE GENOMIC DNA]</scope>
</reference>
<evidence type="ECO:0000313" key="2">
    <source>
        <dbReference type="Proteomes" id="UP000499080"/>
    </source>
</evidence>
<dbReference type="AlphaFoldDB" id="A0A4Y2LYW6"/>
<evidence type="ECO:0000313" key="1">
    <source>
        <dbReference type="EMBL" id="GBN19689.1"/>
    </source>
</evidence>
<protein>
    <submittedName>
        <fullName evidence="1">Uncharacterized protein</fullName>
    </submittedName>
</protein>
<comment type="caution">
    <text evidence="1">The sequence shown here is derived from an EMBL/GenBank/DDBJ whole genome shotgun (WGS) entry which is preliminary data.</text>
</comment>
<sequence length="152" mass="17988">MLYRYEKAEEMERFMERWFSLLETYSKRSHFVSFDPPEPILNRLEPDAVGVLVVPYQNHRIPCRLRHVSILPLYPFRIHYAINVECSRDGFEMIRLYLKATGIELIGFFGVPIAPQKMIPELREAFPKVKLYGPDSFSSFRAVCQREALKRM</sequence>
<proteinExistence type="predicted"/>
<name>A0A4Y2LYW6_ARAVE</name>
<dbReference type="Proteomes" id="UP000499080">
    <property type="component" value="Unassembled WGS sequence"/>
</dbReference>
<keyword evidence="2" id="KW-1185">Reference proteome</keyword>
<dbReference type="EMBL" id="BGPR01006520">
    <property type="protein sequence ID" value="GBN19689.1"/>
    <property type="molecule type" value="Genomic_DNA"/>
</dbReference>